<keyword evidence="3" id="KW-1185">Reference proteome</keyword>
<feature type="transmembrane region" description="Helical" evidence="1">
    <location>
        <begin position="165"/>
        <end position="185"/>
    </location>
</feature>
<dbReference type="AlphaFoldDB" id="A0A1X2IV98"/>
<dbReference type="Proteomes" id="UP000193560">
    <property type="component" value="Unassembled WGS sequence"/>
</dbReference>
<proteinExistence type="predicted"/>
<name>A0A1X2IV98_9FUNG</name>
<protein>
    <recommendedName>
        <fullName evidence="4">Transmembrane protein</fullName>
    </recommendedName>
</protein>
<keyword evidence="1" id="KW-0812">Transmembrane</keyword>
<reference evidence="2 3" key="1">
    <citation type="submission" date="2016-07" db="EMBL/GenBank/DDBJ databases">
        <title>Pervasive Adenine N6-methylation of Active Genes in Fungi.</title>
        <authorList>
            <consortium name="DOE Joint Genome Institute"/>
            <person name="Mondo S.J."/>
            <person name="Dannebaum R.O."/>
            <person name="Kuo R.C."/>
            <person name="Labutti K."/>
            <person name="Haridas S."/>
            <person name="Kuo A."/>
            <person name="Salamov A."/>
            <person name="Ahrendt S.R."/>
            <person name="Lipzen A."/>
            <person name="Sullivan W."/>
            <person name="Andreopoulos W.B."/>
            <person name="Clum A."/>
            <person name="Lindquist E."/>
            <person name="Daum C."/>
            <person name="Ramamoorthy G.K."/>
            <person name="Gryganskyi A."/>
            <person name="Culley D."/>
            <person name="Magnuson J.K."/>
            <person name="James T.Y."/>
            <person name="O'Malley M.A."/>
            <person name="Stajich J.E."/>
            <person name="Spatafora J.W."/>
            <person name="Visel A."/>
            <person name="Grigoriev I.V."/>
        </authorList>
    </citation>
    <scope>NUCLEOTIDE SEQUENCE [LARGE SCALE GENOMIC DNA]</scope>
    <source>
        <strain evidence="2 3">NRRL 1336</strain>
    </source>
</reference>
<dbReference type="EMBL" id="MCGE01000003">
    <property type="protein sequence ID" value="ORZ22943.1"/>
    <property type="molecule type" value="Genomic_DNA"/>
</dbReference>
<feature type="transmembrane region" description="Helical" evidence="1">
    <location>
        <begin position="140"/>
        <end position="159"/>
    </location>
</feature>
<keyword evidence="1" id="KW-1133">Transmembrane helix</keyword>
<evidence type="ECO:0000256" key="1">
    <source>
        <dbReference type="SAM" id="Phobius"/>
    </source>
</evidence>
<keyword evidence="1" id="KW-0472">Membrane</keyword>
<accession>A0A1X2IV98</accession>
<sequence length="230" mass="25639">MDHTHRDKKKPFSTSKFLLNNHKIVAGFNPKPHLLSRLIRPKHIVLFSLLVPPPKLLYKIRISVPSPPSLNHQPPKFGVQCISMSISLISSDRCKREIYNPQGTQVGDKRATILATNSFSPSPTEIKDMMIFQNVFWPRFLKGFVVVFVPPCLVITHRVTFAEVAPVLLSVVNVGCVVYFIQVFHEINCSVDVNRSTSTTGSPFVCDGVTVIGMVYSRACQVLVVVVVAL</sequence>
<comment type="caution">
    <text evidence="2">The sequence shown here is derived from an EMBL/GenBank/DDBJ whole genome shotgun (WGS) entry which is preliminary data.</text>
</comment>
<gene>
    <name evidence="2" type="ORF">BCR42DRAFT_387564</name>
</gene>
<evidence type="ECO:0000313" key="3">
    <source>
        <dbReference type="Proteomes" id="UP000193560"/>
    </source>
</evidence>
<evidence type="ECO:0008006" key="4">
    <source>
        <dbReference type="Google" id="ProtNLM"/>
    </source>
</evidence>
<evidence type="ECO:0000313" key="2">
    <source>
        <dbReference type="EMBL" id="ORZ22943.1"/>
    </source>
</evidence>
<organism evidence="2 3">
    <name type="scientific">Absidia repens</name>
    <dbReference type="NCBI Taxonomy" id="90262"/>
    <lineage>
        <taxon>Eukaryota</taxon>
        <taxon>Fungi</taxon>
        <taxon>Fungi incertae sedis</taxon>
        <taxon>Mucoromycota</taxon>
        <taxon>Mucoromycotina</taxon>
        <taxon>Mucoromycetes</taxon>
        <taxon>Mucorales</taxon>
        <taxon>Cunninghamellaceae</taxon>
        <taxon>Absidia</taxon>
    </lineage>
</organism>